<sequence>MLVLHPVTLGIYLQLFFCFTVSQPTFLTSVLPISAAALPGLDQKRRGGPRACCLLTPPPPPLFPPPFFRGGRGPLLSPDMKNLVLELETAQSPCAQGSLSSSGPPGPQGRPGPPGVPGMPGPVGWPGPEGPRVSVAALRASKLEGRRWQLPCLLAQSAKLNLLKTGRKERAQGLPRGPQNFLPSTRPQSVPQMLLQEEKQGPAASFLEPCPALS</sequence>
<dbReference type="Gene3D" id="1.20.5.320">
    <property type="entry name" value="6-Phosphogluconate Dehydrogenase, domain 3"/>
    <property type="match status" value="1"/>
</dbReference>
<evidence type="ECO:0000256" key="2">
    <source>
        <dbReference type="SAM" id="SignalP"/>
    </source>
</evidence>
<feature type="region of interest" description="Disordered" evidence="1">
    <location>
        <begin position="170"/>
        <end position="189"/>
    </location>
</feature>
<reference evidence="3" key="2">
    <citation type="submission" date="2025-08" db="UniProtKB">
        <authorList>
            <consortium name="Ensembl"/>
        </authorList>
    </citation>
    <scope>IDENTIFICATION</scope>
</reference>
<feature type="compositionally biased region" description="Pro residues" evidence="1">
    <location>
        <begin position="104"/>
        <end position="129"/>
    </location>
</feature>
<keyword evidence="2" id="KW-0732">Signal</keyword>
<proteinExistence type="predicted"/>
<dbReference type="Ensembl" id="ENSCHIT00010002444.1">
    <property type="protein sequence ID" value="ENSCHIP00010001760.1"/>
    <property type="gene ID" value="ENSCHIG00010001306.1"/>
</dbReference>
<feature type="region of interest" description="Disordered" evidence="1">
    <location>
        <begin position="94"/>
        <end position="130"/>
    </location>
</feature>
<evidence type="ECO:0000313" key="3">
    <source>
        <dbReference type="Ensembl" id="ENSCHIP00010001760.1"/>
    </source>
</evidence>
<feature type="chain" id="PRO_5034876472" evidence="2">
    <location>
        <begin position="23"/>
        <end position="214"/>
    </location>
</feature>
<reference evidence="3" key="1">
    <citation type="submission" date="2019-03" db="EMBL/GenBank/DDBJ databases">
        <title>Genome sequencing and reference-guided assembly of Black Bengal Goat (Capra hircus).</title>
        <authorList>
            <person name="Siddiki A.Z."/>
            <person name="Baten A."/>
            <person name="Billah M."/>
            <person name="Alam M.A.U."/>
            <person name="Shawrob K.S.M."/>
            <person name="Saha S."/>
            <person name="Chowdhury M."/>
            <person name="Rahman A.H."/>
            <person name="Stear M."/>
            <person name="Miah G."/>
            <person name="Das G.B."/>
            <person name="Hossain M.M."/>
            <person name="Kumkum M."/>
            <person name="Islam M.S."/>
            <person name="Mollah A.M."/>
            <person name="Ahsan A."/>
            <person name="Tusar F."/>
            <person name="Khan M.K.I."/>
        </authorList>
    </citation>
    <scope>NUCLEOTIDE SEQUENCE [LARGE SCALE GENOMIC DNA]</scope>
</reference>
<accession>A0A8C2N8K5</accession>
<evidence type="ECO:0000256" key="1">
    <source>
        <dbReference type="SAM" id="MobiDB-lite"/>
    </source>
</evidence>
<name>A0A8C2N8K5_CAPHI</name>
<dbReference type="AlphaFoldDB" id="A0A8C2N8K5"/>
<organism evidence="3">
    <name type="scientific">Capra hircus</name>
    <name type="common">Goat</name>
    <dbReference type="NCBI Taxonomy" id="9925"/>
    <lineage>
        <taxon>Eukaryota</taxon>
        <taxon>Metazoa</taxon>
        <taxon>Chordata</taxon>
        <taxon>Craniata</taxon>
        <taxon>Vertebrata</taxon>
        <taxon>Euteleostomi</taxon>
        <taxon>Mammalia</taxon>
        <taxon>Eutheria</taxon>
        <taxon>Laurasiatheria</taxon>
        <taxon>Artiodactyla</taxon>
        <taxon>Ruminantia</taxon>
        <taxon>Pecora</taxon>
        <taxon>Bovidae</taxon>
        <taxon>Caprinae</taxon>
        <taxon>Capra</taxon>
    </lineage>
</organism>
<feature type="signal peptide" evidence="2">
    <location>
        <begin position="1"/>
        <end position="22"/>
    </location>
</feature>
<protein>
    <submittedName>
        <fullName evidence="3">Uncharacterized protein</fullName>
    </submittedName>
</protein>